<dbReference type="Proteomes" id="UP000053477">
    <property type="component" value="Unassembled WGS sequence"/>
</dbReference>
<sequence length="196" mass="22563">MQGAEGSTGKNSGGLLLYSFHPRIRIHWKPHSFSITSRRRSLQPSFATERSRRSSNSSKSFVLVKSTFLVLDGLHPGESWSAENDSSPTDFSRRRGGEREHIHACAIQDVEWDRGRGRESSHVGHLEFVTTVKDEWRRWLTTEVYRLRRTSVKFFKMFTSVTSTSSDYQQVRGRRSDGWPSRAQTAELLRSIRGPY</sequence>
<keyword evidence="3" id="KW-1185">Reference proteome</keyword>
<protein>
    <submittedName>
        <fullName evidence="2">Uncharacterized protein</fullName>
    </submittedName>
</protein>
<gene>
    <name evidence="2" type="ORF">SCHPADRAFT_900952</name>
</gene>
<accession>A0A0H2SJ86</accession>
<organism evidence="2 3">
    <name type="scientific">Schizopora paradoxa</name>
    <dbReference type="NCBI Taxonomy" id="27342"/>
    <lineage>
        <taxon>Eukaryota</taxon>
        <taxon>Fungi</taxon>
        <taxon>Dikarya</taxon>
        <taxon>Basidiomycota</taxon>
        <taxon>Agaricomycotina</taxon>
        <taxon>Agaricomycetes</taxon>
        <taxon>Hymenochaetales</taxon>
        <taxon>Schizoporaceae</taxon>
        <taxon>Schizopora</taxon>
    </lineage>
</organism>
<reference evidence="2 3" key="1">
    <citation type="submission" date="2015-04" db="EMBL/GenBank/DDBJ databases">
        <title>Complete genome sequence of Schizopora paradoxa KUC8140, a cosmopolitan wood degrader in East Asia.</title>
        <authorList>
            <consortium name="DOE Joint Genome Institute"/>
            <person name="Min B."/>
            <person name="Park H."/>
            <person name="Jang Y."/>
            <person name="Kim J.-J."/>
            <person name="Kim K.H."/>
            <person name="Pangilinan J."/>
            <person name="Lipzen A."/>
            <person name="Riley R."/>
            <person name="Grigoriev I.V."/>
            <person name="Spatafora J.W."/>
            <person name="Choi I.-G."/>
        </authorList>
    </citation>
    <scope>NUCLEOTIDE SEQUENCE [LARGE SCALE GENOMIC DNA]</scope>
    <source>
        <strain evidence="2 3">KUC8140</strain>
    </source>
</reference>
<dbReference type="EMBL" id="KQ085908">
    <property type="protein sequence ID" value="KLO17161.1"/>
    <property type="molecule type" value="Genomic_DNA"/>
</dbReference>
<evidence type="ECO:0000313" key="3">
    <source>
        <dbReference type="Proteomes" id="UP000053477"/>
    </source>
</evidence>
<dbReference type="InParanoid" id="A0A0H2SJ86"/>
<dbReference type="AlphaFoldDB" id="A0A0H2SJ86"/>
<feature type="region of interest" description="Disordered" evidence="1">
    <location>
        <begin position="79"/>
        <end position="98"/>
    </location>
</feature>
<proteinExistence type="predicted"/>
<evidence type="ECO:0000313" key="2">
    <source>
        <dbReference type="EMBL" id="KLO17161.1"/>
    </source>
</evidence>
<name>A0A0H2SJ86_9AGAM</name>
<feature type="compositionally biased region" description="Polar residues" evidence="1">
    <location>
        <begin position="81"/>
        <end position="90"/>
    </location>
</feature>
<evidence type="ECO:0000256" key="1">
    <source>
        <dbReference type="SAM" id="MobiDB-lite"/>
    </source>
</evidence>